<dbReference type="EMBL" id="LAZR01054106">
    <property type="protein sequence ID" value="KKK79273.1"/>
    <property type="molecule type" value="Genomic_DNA"/>
</dbReference>
<dbReference type="AlphaFoldDB" id="A0A0F8YD10"/>
<evidence type="ECO:0000313" key="1">
    <source>
        <dbReference type="EMBL" id="KKK79273.1"/>
    </source>
</evidence>
<sequence>MSTGDFTVKTVDTANGLLLAGSKVYALITALELIQHDIPHGRTHDIIELAKHHLGATSQDLITEGTYLGDLK</sequence>
<accession>A0A0F8YD10</accession>
<organism evidence="1">
    <name type="scientific">marine sediment metagenome</name>
    <dbReference type="NCBI Taxonomy" id="412755"/>
    <lineage>
        <taxon>unclassified sequences</taxon>
        <taxon>metagenomes</taxon>
        <taxon>ecological metagenomes</taxon>
    </lineage>
</organism>
<comment type="caution">
    <text evidence="1">The sequence shown here is derived from an EMBL/GenBank/DDBJ whole genome shotgun (WGS) entry which is preliminary data.</text>
</comment>
<reference evidence="1" key="1">
    <citation type="journal article" date="2015" name="Nature">
        <title>Complex archaea that bridge the gap between prokaryotes and eukaryotes.</title>
        <authorList>
            <person name="Spang A."/>
            <person name="Saw J.H."/>
            <person name="Jorgensen S.L."/>
            <person name="Zaremba-Niedzwiedzka K."/>
            <person name="Martijn J."/>
            <person name="Lind A.E."/>
            <person name="van Eijk R."/>
            <person name="Schleper C."/>
            <person name="Guy L."/>
            <person name="Ettema T.J."/>
        </authorList>
    </citation>
    <scope>NUCLEOTIDE SEQUENCE</scope>
</reference>
<gene>
    <name evidence="1" type="ORF">LCGC14_2835180</name>
</gene>
<proteinExistence type="predicted"/>
<protein>
    <submittedName>
        <fullName evidence="1">Uncharacterized protein</fullName>
    </submittedName>
</protein>
<name>A0A0F8YD10_9ZZZZ</name>